<dbReference type="Gene3D" id="3.90.1640.30">
    <property type="match status" value="1"/>
</dbReference>
<evidence type="ECO:0000313" key="10">
    <source>
        <dbReference type="EMBL" id="OHA52114.1"/>
    </source>
</evidence>
<evidence type="ECO:0000256" key="5">
    <source>
        <dbReference type="ARBA" id="ARBA00022839"/>
    </source>
</evidence>
<keyword evidence="6" id="KW-0175">Coiled coil</keyword>
<evidence type="ECO:0000313" key="11">
    <source>
        <dbReference type="Proteomes" id="UP000176951"/>
    </source>
</evidence>
<gene>
    <name evidence="10" type="ORF">A3A97_00755</name>
</gene>
<evidence type="ECO:0000256" key="4">
    <source>
        <dbReference type="ARBA" id="ARBA00022801"/>
    </source>
</evidence>
<dbReference type="GO" id="GO:0006281">
    <property type="term" value="P:DNA repair"/>
    <property type="evidence" value="ECO:0007669"/>
    <property type="project" value="InterPro"/>
</dbReference>
<dbReference type="InterPro" id="IPR003156">
    <property type="entry name" value="DHHA1_dom"/>
</dbReference>
<keyword evidence="5 10" id="KW-0269">Exonuclease</keyword>
<dbReference type="EMBL" id="MHSW01000013">
    <property type="protein sequence ID" value="OHA52114.1"/>
    <property type="molecule type" value="Genomic_DNA"/>
</dbReference>
<dbReference type="PANTHER" id="PTHR30255:SF2">
    <property type="entry name" value="SINGLE-STRANDED-DNA-SPECIFIC EXONUCLEASE RECJ"/>
    <property type="match status" value="1"/>
</dbReference>
<evidence type="ECO:0000256" key="6">
    <source>
        <dbReference type="SAM" id="Coils"/>
    </source>
</evidence>
<dbReference type="InterPro" id="IPR041122">
    <property type="entry name" value="RecJ_OB"/>
</dbReference>
<name>A0A1G2PUV8_9BACT</name>
<dbReference type="InterPro" id="IPR051673">
    <property type="entry name" value="SSDNA_exonuclease_RecJ"/>
</dbReference>
<evidence type="ECO:0000256" key="3">
    <source>
        <dbReference type="ARBA" id="ARBA00022722"/>
    </source>
</evidence>
<dbReference type="InterPro" id="IPR038763">
    <property type="entry name" value="DHH_sf"/>
</dbReference>
<organism evidence="10 11">
    <name type="scientific">Candidatus Terrybacteria bacterium RIFCSPLOWO2_01_FULL_40_23</name>
    <dbReference type="NCBI Taxonomy" id="1802366"/>
    <lineage>
        <taxon>Bacteria</taxon>
        <taxon>Candidatus Terryibacteriota</taxon>
    </lineage>
</organism>
<dbReference type="InterPro" id="IPR001667">
    <property type="entry name" value="DDH_dom"/>
</dbReference>
<dbReference type="Pfam" id="PF02272">
    <property type="entry name" value="DHHA1"/>
    <property type="match status" value="1"/>
</dbReference>
<proteinExistence type="inferred from homology"/>
<dbReference type="InterPro" id="IPR004610">
    <property type="entry name" value="RecJ"/>
</dbReference>
<protein>
    <recommendedName>
        <fullName evidence="2">Single-stranded-DNA-specific exonuclease RecJ</fullName>
    </recommendedName>
</protein>
<dbReference type="GO" id="GO:0006310">
    <property type="term" value="P:DNA recombination"/>
    <property type="evidence" value="ECO:0007669"/>
    <property type="project" value="InterPro"/>
</dbReference>
<comment type="caution">
    <text evidence="10">The sequence shown here is derived from an EMBL/GenBank/DDBJ whole genome shotgun (WGS) entry which is preliminary data.</text>
</comment>
<evidence type="ECO:0000259" key="7">
    <source>
        <dbReference type="Pfam" id="PF01368"/>
    </source>
</evidence>
<evidence type="ECO:0000259" key="8">
    <source>
        <dbReference type="Pfam" id="PF02272"/>
    </source>
</evidence>
<sequence length="593" mass="67146">MDIKNKNWVLKPTAPDSFRIQFREYPDLILNLAWQRGLNTQELLDDFFCPDYNIALHNPFLFKDMDKATQRVKRALENKEKIIVFGDYDADGTCGTVILTTLLKDLGADVISYLPDRFEEGHGLTEISIAEIKRLKAKLVITVDCGVTENWEIAELNEAGIDTIVTDHHLAKDKLPPAVAIIDAKVIGETYSFQWLCGTGVAFKFVQAMLRLSHAGQLAVNLPLGYEKKFLDIVAIATVADSVPLIGENRTLLIFGLPMISRTERLGLRAMLLKVGISGESDLDAETVAFSIAPRINAASRLEHANIAFALLTTEDQEEADRLAQDLEDKNQERQKMVTRIVKEAEEKLAELSDIPSAIVLHDEKWSLGVIGIVANKLLEQWKRPIFLFNEKNNLLRGSARCPEGFDVVEAMRNCGEELFVESGGHARAAGAAIKKENFDIFKERFEKYTQDNFVPVEPTQSIDLLLSAKDINWEFWDWLKKMAPYGEENRMPHFMLENLEVVELKEVGKKTEHLQMKLFAHEGGKLLKGILFKAARLPEVRLGSNLHCIIELIADSWNGHRDLKLKIIDWRVLGIMPADIKDEYSENIYNYE</sequence>
<evidence type="ECO:0000256" key="1">
    <source>
        <dbReference type="ARBA" id="ARBA00005915"/>
    </source>
</evidence>
<dbReference type="PANTHER" id="PTHR30255">
    <property type="entry name" value="SINGLE-STRANDED-DNA-SPECIFIC EXONUCLEASE RECJ"/>
    <property type="match status" value="1"/>
</dbReference>
<keyword evidence="4" id="KW-0378">Hydrolase</keyword>
<evidence type="ECO:0000259" key="9">
    <source>
        <dbReference type="Pfam" id="PF17768"/>
    </source>
</evidence>
<dbReference type="GO" id="GO:0003676">
    <property type="term" value="F:nucleic acid binding"/>
    <property type="evidence" value="ECO:0007669"/>
    <property type="project" value="InterPro"/>
</dbReference>
<dbReference type="GO" id="GO:0008409">
    <property type="term" value="F:5'-3' exonuclease activity"/>
    <property type="evidence" value="ECO:0007669"/>
    <property type="project" value="InterPro"/>
</dbReference>
<evidence type="ECO:0000256" key="2">
    <source>
        <dbReference type="ARBA" id="ARBA00019841"/>
    </source>
</evidence>
<dbReference type="Pfam" id="PF17768">
    <property type="entry name" value="RecJ_OB"/>
    <property type="match status" value="1"/>
</dbReference>
<dbReference type="Proteomes" id="UP000176951">
    <property type="component" value="Unassembled WGS sequence"/>
</dbReference>
<comment type="similarity">
    <text evidence="1">Belongs to the RecJ family.</text>
</comment>
<feature type="domain" description="DHHA1" evidence="8">
    <location>
        <begin position="359"/>
        <end position="450"/>
    </location>
</feature>
<dbReference type="Gene3D" id="3.10.310.30">
    <property type="match status" value="1"/>
</dbReference>
<dbReference type="SUPFAM" id="SSF64182">
    <property type="entry name" value="DHH phosphoesterases"/>
    <property type="match status" value="1"/>
</dbReference>
<feature type="coiled-coil region" evidence="6">
    <location>
        <begin position="313"/>
        <end position="340"/>
    </location>
</feature>
<dbReference type="Pfam" id="PF01368">
    <property type="entry name" value="DHH"/>
    <property type="match status" value="1"/>
</dbReference>
<dbReference type="NCBIfam" id="TIGR00644">
    <property type="entry name" value="recJ"/>
    <property type="match status" value="1"/>
</dbReference>
<accession>A0A1G2PUV8</accession>
<keyword evidence="3" id="KW-0540">Nuclease</keyword>
<dbReference type="AlphaFoldDB" id="A0A1G2PUV8"/>
<reference evidence="10 11" key="1">
    <citation type="journal article" date="2016" name="Nat. Commun.">
        <title>Thousands of microbial genomes shed light on interconnected biogeochemical processes in an aquifer system.</title>
        <authorList>
            <person name="Anantharaman K."/>
            <person name="Brown C.T."/>
            <person name="Hug L.A."/>
            <person name="Sharon I."/>
            <person name="Castelle C.J."/>
            <person name="Probst A.J."/>
            <person name="Thomas B.C."/>
            <person name="Singh A."/>
            <person name="Wilkins M.J."/>
            <person name="Karaoz U."/>
            <person name="Brodie E.L."/>
            <person name="Williams K.H."/>
            <person name="Hubbard S.S."/>
            <person name="Banfield J.F."/>
        </authorList>
    </citation>
    <scope>NUCLEOTIDE SEQUENCE [LARGE SCALE GENOMIC DNA]</scope>
</reference>
<feature type="domain" description="RecJ OB" evidence="9">
    <location>
        <begin position="463"/>
        <end position="570"/>
    </location>
</feature>
<feature type="domain" description="DDH" evidence="7">
    <location>
        <begin position="81"/>
        <end position="238"/>
    </location>
</feature>